<dbReference type="EMBL" id="VYZW01023657">
    <property type="protein sequence ID" value="NXS43019.1"/>
    <property type="molecule type" value="Genomic_DNA"/>
</dbReference>
<feature type="compositionally biased region" description="Low complexity" evidence="12">
    <location>
        <begin position="57"/>
        <end position="73"/>
    </location>
</feature>
<keyword evidence="5" id="KW-1003">Cell membrane</keyword>
<evidence type="ECO:0000256" key="13">
    <source>
        <dbReference type="SAM" id="Phobius"/>
    </source>
</evidence>
<reference evidence="15 16" key="1">
    <citation type="submission" date="2019-09" db="EMBL/GenBank/DDBJ databases">
        <title>Bird 10,000 Genomes (B10K) Project - Family phase.</title>
        <authorList>
            <person name="Zhang G."/>
        </authorList>
    </citation>
    <scope>NUCLEOTIDE SEQUENCE [LARGE SCALE GENOMIC DNA]</scope>
    <source>
        <strain evidence="15">B10K-DU-012-56</strain>
    </source>
</reference>
<evidence type="ECO:0000256" key="9">
    <source>
        <dbReference type="ARBA" id="ARBA00023139"/>
    </source>
</evidence>
<evidence type="ECO:0000313" key="16">
    <source>
        <dbReference type="Proteomes" id="UP000528411"/>
    </source>
</evidence>
<feature type="transmembrane region" description="Helical" evidence="13">
    <location>
        <begin position="272"/>
        <end position="295"/>
    </location>
</feature>
<feature type="compositionally biased region" description="Polar residues" evidence="12">
    <location>
        <begin position="26"/>
        <end position="56"/>
    </location>
</feature>
<dbReference type="InterPro" id="IPR000082">
    <property type="entry name" value="SEA_dom"/>
</dbReference>
<evidence type="ECO:0000256" key="2">
    <source>
        <dbReference type="ARBA" id="ARBA00004247"/>
    </source>
</evidence>
<comment type="subcellular location">
    <subcellularLocation>
        <location evidence="2">Apical cell membrane</location>
        <topology evidence="2">Single-pass type I membrane protein</topology>
    </subcellularLocation>
    <subcellularLocation>
        <location evidence="3">Cytoplasm</location>
    </subcellularLocation>
    <subcellularLocation>
        <location evidence="1">Nucleus</location>
    </subcellularLocation>
</comment>
<keyword evidence="13" id="KW-1133">Transmembrane helix</keyword>
<evidence type="ECO:0000256" key="1">
    <source>
        <dbReference type="ARBA" id="ARBA00004123"/>
    </source>
</evidence>
<comment type="caution">
    <text evidence="15">The sequence shown here is derived from an EMBL/GenBank/DDBJ whole genome shotgun (WGS) entry which is preliminary data.</text>
</comment>
<keyword evidence="13" id="KW-0472">Membrane</keyword>
<dbReference type="GO" id="GO:0016324">
    <property type="term" value="C:apical plasma membrane"/>
    <property type="evidence" value="ECO:0007669"/>
    <property type="project" value="UniProtKB-SubCell"/>
</dbReference>
<organism evidence="15 16">
    <name type="scientific">Balaeniceps rex</name>
    <name type="common">Shoebill</name>
    <dbReference type="NCBI Taxonomy" id="33584"/>
    <lineage>
        <taxon>Eukaryota</taxon>
        <taxon>Metazoa</taxon>
        <taxon>Chordata</taxon>
        <taxon>Craniata</taxon>
        <taxon>Vertebrata</taxon>
        <taxon>Euteleostomi</taxon>
        <taxon>Archelosauria</taxon>
        <taxon>Archosauria</taxon>
        <taxon>Dinosauria</taxon>
        <taxon>Saurischia</taxon>
        <taxon>Theropoda</taxon>
        <taxon>Coelurosauria</taxon>
        <taxon>Aves</taxon>
        <taxon>Neognathae</taxon>
        <taxon>Neoaves</taxon>
        <taxon>Aequornithes</taxon>
        <taxon>Pelecaniformes</taxon>
        <taxon>Balaenicipitidae</taxon>
        <taxon>Balaeniceps</taxon>
    </lineage>
</organism>
<dbReference type="OrthoDB" id="9909831at2759"/>
<dbReference type="SUPFAM" id="SSF82671">
    <property type="entry name" value="SEA domain"/>
    <property type="match status" value="1"/>
</dbReference>
<dbReference type="PANTHER" id="PTHR10006:SF19">
    <property type="entry name" value="MUCIN-1"/>
    <property type="match status" value="1"/>
</dbReference>
<evidence type="ECO:0000259" key="14">
    <source>
        <dbReference type="PROSITE" id="PS50024"/>
    </source>
</evidence>
<dbReference type="Gene3D" id="3.30.70.960">
    <property type="entry name" value="SEA domain"/>
    <property type="match status" value="1"/>
</dbReference>
<keyword evidence="8" id="KW-0068">Autocatalytic cleavage</keyword>
<sequence>TEMTDTDTTTTGTTTKATTTPLNTTVFKTTSGNGTQTSVSSHTTASPATGTTANFQSSNSSAGNTATTKGTAAPVSSSTAISHANATTNSSNLGTTTIIISSTVPTSSTEGNRSSSSTHLTAVSPATGTTTNFHGSPEPSEATVQLLLRIRLSFLILNRSFNESLRDPTSKEYGALSHTVLIIFERVFGCASCAGGQSYRGCSELSFSQGSVRVQATLLFEQGNDTITGDSAGQQLKNSLGQGGFIMDLQLGSIRSSVEMTSPAPASAVPGWAIALLVLVCILLLLSILTCLLLVS</sequence>
<feature type="compositionally biased region" description="Polar residues" evidence="12">
    <location>
        <begin position="119"/>
        <end position="134"/>
    </location>
</feature>
<keyword evidence="13" id="KW-0812">Transmembrane</keyword>
<dbReference type="Pfam" id="PF01390">
    <property type="entry name" value="SEA"/>
    <property type="match status" value="1"/>
</dbReference>
<feature type="non-terminal residue" evidence="15">
    <location>
        <position position="1"/>
    </location>
</feature>
<keyword evidence="6" id="KW-0963">Cytoplasm</keyword>
<gene>
    <name evidence="15" type="primary">Muc1</name>
    <name evidence="15" type="ORF">BALREX_R13601</name>
</gene>
<feature type="non-terminal residue" evidence="15">
    <location>
        <position position="296"/>
    </location>
</feature>
<keyword evidence="11" id="KW-0449">Lipoprotein</keyword>
<evidence type="ECO:0000256" key="6">
    <source>
        <dbReference type="ARBA" id="ARBA00022490"/>
    </source>
</evidence>
<feature type="region of interest" description="Disordered" evidence="12">
    <location>
        <begin position="24"/>
        <end position="75"/>
    </location>
</feature>
<evidence type="ECO:0000256" key="4">
    <source>
        <dbReference type="ARBA" id="ARBA00014269"/>
    </source>
</evidence>
<dbReference type="AlphaFoldDB" id="A0A7L2UBF6"/>
<keyword evidence="16" id="KW-1185">Reference proteome</keyword>
<evidence type="ECO:0000256" key="7">
    <source>
        <dbReference type="ARBA" id="ARBA00022553"/>
    </source>
</evidence>
<dbReference type="InterPro" id="IPR036364">
    <property type="entry name" value="SEA_dom_sf"/>
</dbReference>
<proteinExistence type="predicted"/>
<dbReference type="GO" id="GO:0005737">
    <property type="term" value="C:cytoplasm"/>
    <property type="evidence" value="ECO:0007669"/>
    <property type="project" value="UniProtKB-SubCell"/>
</dbReference>
<dbReference type="PROSITE" id="PS50024">
    <property type="entry name" value="SEA"/>
    <property type="match status" value="1"/>
</dbReference>
<evidence type="ECO:0000256" key="3">
    <source>
        <dbReference type="ARBA" id="ARBA00004496"/>
    </source>
</evidence>
<name>A0A7L2UBF6_BALRX</name>
<evidence type="ECO:0000256" key="5">
    <source>
        <dbReference type="ARBA" id="ARBA00022475"/>
    </source>
</evidence>
<dbReference type="PANTHER" id="PTHR10006">
    <property type="entry name" value="MUCIN-1-RELATED"/>
    <property type="match status" value="1"/>
</dbReference>
<evidence type="ECO:0000256" key="12">
    <source>
        <dbReference type="SAM" id="MobiDB-lite"/>
    </source>
</evidence>
<keyword evidence="10" id="KW-0539">Nucleus</keyword>
<evidence type="ECO:0000256" key="10">
    <source>
        <dbReference type="ARBA" id="ARBA00023242"/>
    </source>
</evidence>
<evidence type="ECO:0000256" key="11">
    <source>
        <dbReference type="ARBA" id="ARBA00023288"/>
    </source>
</evidence>
<evidence type="ECO:0000256" key="8">
    <source>
        <dbReference type="ARBA" id="ARBA00022813"/>
    </source>
</evidence>
<protein>
    <recommendedName>
        <fullName evidence="4">Mucin-1</fullName>
    </recommendedName>
</protein>
<dbReference type="GO" id="GO:0005634">
    <property type="term" value="C:nucleus"/>
    <property type="evidence" value="ECO:0007669"/>
    <property type="project" value="UniProtKB-SubCell"/>
</dbReference>
<feature type="domain" description="SEA" evidence="14">
    <location>
        <begin position="146"/>
        <end position="266"/>
    </location>
</feature>
<evidence type="ECO:0000313" key="15">
    <source>
        <dbReference type="EMBL" id="NXS43019.1"/>
    </source>
</evidence>
<dbReference type="Proteomes" id="UP000528411">
    <property type="component" value="Unassembled WGS sequence"/>
</dbReference>
<keyword evidence="7" id="KW-0597">Phosphoprotein</keyword>
<feature type="compositionally biased region" description="Low complexity" evidence="12">
    <location>
        <begin position="104"/>
        <end position="118"/>
    </location>
</feature>
<accession>A0A7L2UBF6</accession>
<keyword evidence="9" id="KW-0564">Palmitate</keyword>
<feature type="region of interest" description="Disordered" evidence="12">
    <location>
        <begin position="104"/>
        <end position="139"/>
    </location>
</feature>